<dbReference type="Gene3D" id="1.10.150.650">
    <property type="match status" value="1"/>
</dbReference>
<dbReference type="SMART" id="SM00481">
    <property type="entry name" value="POLIIIAc"/>
    <property type="match status" value="1"/>
</dbReference>
<evidence type="ECO:0000313" key="3">
    <source>
        <dbReference type="Proteomes" id="UP000649604"/>
    </source>
</evidence>
<dbReference type="InterPro" id="IPR004013">
    <property type="entry name" value="PHP_dom"/>
</dbReference>
<dbReference type="CDD" id="cd07438">
    <property type="entry name" value="PHP_HisPPase_AMP"/>
    <property type="match status" value="1"/>
</dbReference>
<dbReference type="SUPFAM" id="SSF89550">
    <property type="entry name" value="PHP domain-like"/>
    <property type="match status" value="1"/>
</dbReference>
<sequence>MITTKPGNGSIDLHLHTTHSDGVFSPEQVVDAAMEQGLRAIAVTDHDTVSGVHETMQIAQKRGLECVAGVEISAYSEEHGEIHVLGYFIDPDHPLLLKTLQHLKTVRLNRSVQMLERLQKLGIEIPFDDVQHLARKSSVIGRPHLARAMLRHGIVSSVNEAFARYLKRGRPAFVPKVGLSYQEAIETILDAGGLPVYAHPGLNQRDHLIPTLLEMGLQGLEVFHSSHSDQDVRHYRALVKYYGLVASGGSDCHGASGKRPPLIGTISVPYTLLEQLMQRHQAMPASVPRPPTSLPAVNAAVDL</sequence>
<dbReference type="InterPro" id="IPR016195">
    <property type="entry name" value="Pol/histidinol_Pase-like"/>
</dbReference>
<organism evidence="2 3">
    <name type="scientific">candidate division KSB3 bacterium</name>
    <dbReference type="NCBI Taxonomy" id="2044937"/>
    <lineage>
        <taxon>Bacteria</taxon>
        <taxon>candidate division KSB3</taxon>
    </lineage>
</organism>
<gene>
    <name evidence="2" type="ORF">GF339_17125</name>
</gene>
<evidence type="ECO:0000259" key="1">
    <source>
        <dbReference type="SMART" id="SM00481"/>
    </source>
</evidence>
<reference evidence="2" key="1">
    <citation type="submission" date="2019-11" db="EMBL/GenBank/DDBJ databases">
        <title>Microbial mats filling the niche in hypersaline microbial mats.</title>
        <authorList>
            <person name="Wong H.L."/>
            <person name="Macleod F.I."/>
            <person name="White R.A. III"/>
            <person name="Burns B.P."/>
        </authorList>
    </citation>
    <scope>NUCLEOTIDE SEQUENCE</scope>
    <source>
        <strain evidence="2">Rbin_158</strain>
    </source>
</reference>
<proteinExistence type="predicted"/>
<dbReference type="EMBL" id="WJJP01000558">
    <property type="protein sequence ID" value="MBD3326311.1"/>
    <property type="molecule type" value="Genomic_DNA"/>
</dbReference>
<dbReference type="InterPro" id="IPR003141">
    <property type="entry name" value="Pol/His_phosphatase_N"/>
</dbReference>
<comment type="caution">
    <text evidence="2">The sequence shown here is derived from an EMBL/GenBank/DDBJ whole genome shotgun (WGS) entry which is preliminary data.</text>
</comment>
<dbReference type="InterPro" id="IPR052018">
    <property type="entry name" value="PHP_domain"/>
</dbReference>
<dbReference type="Gene3D" id="3.20.20.140">
    <property type="entry name" value="Metal-dependent hydrolases"/>
    <property type="match status" value="1"/>
</dbReference>
<dbReference type="PANTHER" id="PTHR42924">
    <property type="entry name" value="EXONUCLEASE"/>
    <property type="match status" value="1"/>
</dbReference>
<dbReference type="PANTHER" id="PTHR42924:SF3">
    <property type="entry name" value="POLYMERASE_HISTIDINOL PHOSPHATASE N-TERMINAL DOMAIN-CONTAINING PROTEIN"/>
    <property type="match status" value="1"/>
</dbReference>
<dbReference type="GO" id="GO:0035312">
    <property type="term" value="F:5'-3' DNA exonuclease activity"/>
    <property type="evidence" value="ECO:0007669"/>
    <property type="project" value="TreeGrafter"/>
</dbReference>
<dbReference type="GO" id="GO:0004534">
    <property type="term" value="F:5'-3' RNA exonuclease activity"/>
    <property type="evidence" value="ECO:0007669"/>
    <property type="project" value="TreeGrafter"/>
</dbReference>
<dbReference type="Pfam" id="PF02811">
    <property type="entry name" value="PHP"/>
    <property type="match status" value="1"/>
</dbReference>
<feature type="domain" description="Polymerase/histidinol phosphatase N-terminal" evidence="1">
    <location>
        <begin position="11"/>
        <end position="76"/>
    </location>
</feature>
<evidence type="ECO:0000313" key="2">
    <source>
        <dbReference type="EMBL" id="MBD3326311.1"/>
    </source>
</evidence>
<dbReference type="Proteomes" id="UP000649604">
    <property type="component" value="Unassembled WGS sequence"/>
</dbReference>
<dbReference type="AlphaFoldDB" id="A0A9D5Q7W6"/>
<name>A0A9D5Q7W6_9BACT</name>
<protein>
    <submittedName>
        <fullName evidence="2">PHP domain-containing protein</fullName>
    </submittedName>
</protein>
<accession>A0A9D5Q7W6</accession>